<name>A0A382HHJ8_9ZZZZ</name>
<evidence type="ECO:0000313" key="1">
    <source>
        <dbReference type="EMBL" id="SVB86770.1"/>
    </source>
</evidence>
<sequence length="113" mass="13275">MLSIIRKFQANKTVMHVCILLLLWVFFFWRFFADGPNRVVFPDGDFTQQFFMFRTIAFQQLVAGYMPLWTDCFFGGYPFHADPQAQIFYPPVLLNFGILRLLGYDSFPLLALT</sequence>
<feature type="non-terminal residue" evidence="1">
    <location>
        <position position="113"/>
    </location>
</feature>
<accession>A0A382HHJ8</accession>
<reference evidence="1" key="1">
    <citation type="submission" date="2018-05" db="EMBL/GenBank/DDBJ databases">
        <authorList>
            <person name="Lanie J.A."/>
            <person name="Ng W.-L."/>
            <person name="Kazmierczak K.M."/>
            <person name="Andrzejewski T.M."/>
            <person name="Davidsen T.M."/>
            <person name="Wayne K.J."/>
            <person name="Tettelin H."/>
            <person name="Glass J.I."/>
            <person name="Rusch D."/>
            <person name="Podicherti R."/>
            <person name="Tsui H.-C.T."/>
            <person name="Winkler M.E."/>
        </authorList>
    </citation>
    <scope>NUCLEOTIDE SEQUENCE</scope>
</reference>
<evidence type="ECO:0008006" key="2">
    <source>
        <dbReference type="Google" id="ProtNLM"/>
    </source>
</evidence>
<dbReference type="EMBL" id="UINC01061319">
    <property type="protein sequence ID" value="SVB86770.1"/>
    <property type="molecule type" value="Genomic_DNA"/>
</dbReference>
<organism evidence="1">
    <name type="scientific">marine metagenome</name>
    <dbReference type="NCBI Taxonomy" id="408172"/>
    <lineage>
        <taxon>unclassified sequences</taxon>
        <taxon>metagenomes</taxon>
        <taxon>ecological metagenomes</taxon>
    </lineage>
</organism>
<proteinExistence type="predicted"/>
<protein>
    <recommendedName>
        <fullName evidence="2">Glycosyltransferase RgtA/B/C/D-like domain-containing protein</fullName>
    </recommendedName>
</protein>
<gene>
    <name evidence="1" type="ORF">METZ01_LOCUS239624</name>
</gene>
<dbReference type="AlphaFoldDB" id="A0A382HHJ8"/>